<keyword evidence="2" id="KW-1185">Reference proteome</keyword>
<reference evidence="1 2" key="1">
    <citation type="journal article" date="2018" name="Sci. Data">
        <title>The draft genome sequence of cork oak.</title>
        <authorList>
            <person name="Ramos A.M."/>
            <person name="Usie A."/>
            <person name="Barbosa P."/>
            <person name="Barros P.M."/>
            <person name="Capote T."/>
            <person name="Chaves I."/>
            <person name="Simoes F."/>
            <person name="Abreu I."/>
            <person name="Carrasquinho I."/>
            <person name="Faro C."/>
            <person name="Guimaraes J.B."/>
            <person name="Mendonca D."/>
            <person name="Nobrega F."/>
            <person name="Rodrigues L."/>
            <person name="Saibo N.J.M."/>
            <person name="Varela M.C."/>
            <person name="Egas C."/>
            <person name="Matos J."/>
            <person name="Miguel C.M."/>
            <person name="Oliveira M.M."/>
            <person name="Ricardo C.P."/>
            <person name="Goncalves S."/>
        </authorList>
    </citation>
    <scope>NUCLEOTIDE SEQUENCE [LARGE SCALE GENOMIC DNA]</scope>
    <source>
        <strain evidence="2">cv. HL8</strain>
    </source>
</reference>
<dbReference type="EMBL" id="PKMF04000362">
    <property type="protein sequence ID" value="KAK7836103.1"/>
    <property type="molecule type" value="Genomic_DNA"/>
</dbReference>
<organism evidence="1 2">
    <name type="scientific">Quercus suber</name>
    <name type="common">Cork oak</name>
    <dbReference type="NCBI Taxonomy" id="58331"/>
    <lineage>
        <taxon>Eukaryota</taxon>
        <taxon>Viridiplantae</taxon>
        <taxon>Streptophyta</taxon>
        <taxon>Embryophyta</taxon>
        <taxon>Tracheophyta</taxon>
        <taxon>Spermatophyta</taxon>
        <taxon>Magnoliopsida</taxon>
        <taxon>eudicotyledons</taxon>
        <taxon>Gunneridae</taxon>
        <taxon>Pentapetalae</taxon>
        <taxon>rosids</taxon>
        <taxon>fabids</taxon>
        <taxon>Fagales</taxon>
        <taxon>Fagaceae</taxon>
        <taxon>Quercus</taxon>
    </lineage>
</organism>
<sequence length="11" mass="1369">MEFIYLLRGAR</sequence>
<gene>
    <name evidence="1" type="ORF">CFP56_022969</name>
</gene>
<comment type="caution">
    <text evidence="1">The sequence shown here is derived from an EMBL/GenBank/DDBJ whole genome shotgun (WGS) entry which is preliminary data.</text>
</comment>
<accession>A0AAW0KA10</accession>
<dbReference type="Proteomes" id="UP000237347">
    <property type="component" value="Unassembled WGS sequence"/>
</dbReference>
<name>A0AAW0KA10_QUESU</name>
<evidence type="ECO:0000313" key="1">
    <source>
        <dbReference type="EMBL" id="KAK7836103.1"/>
    </source>
</evidence>
<evidence type="ECO:0000313" key="2">
    <source>
        <dbReference type="Proteomes" id="UP000237347"/>
    </source>
</evidence>
<proteinExistence type="predicted"/>
<protein>
    <submittedName>
        <fullName evidence="1">Uncharacterized protein</fullName>
    </submittedName>
</protein>